<dbReference type="InterPro" id="IPR009057">
    <property type="entry name" value="Homeodomain-like_sf"/>
</dbReference>
<keyword evidence="4" id="KW-0238">DNA-binding</keyword>
<evidence type="ECO:0000259" key="8">
    <source>
        <dbReference type="PROSITE" id="PS50090"/>
    </source>
</evidence>
<proteinExistence type="predicted"/>
<keyword evidence="3" id="KW-0805">Transcription regulation</keyword>
<feature type="domain" description="HTH myb-type" evidence="9">
    <location>
        <begin position="10"/>
        <end position="66"/>
    </location>
</feature>
<evidence type="ECO:0000256" key="6">
    <source>
        <dbReference type="ARBA" id="ARBA00023163"/>
    </source>
</evidence>
<dbReference type="GO" id="GO:0003677">
    <property type="term" value="F:DNA binding"/>
    <property type="evidence" value="ECO:0007669"/>
    <property type="project" value="UniProtKB-KW"/>
</dbReference>
<dbReference type="InterPro" id="IPR001005">
    <property type="entry name" value="SANT/Myb"/>
</dbReference>
<evidence type="ECO:0000256" key="4">
    <source>
        <dbReference type="ARBA" id="ARBA00023125"/>
    </source>
</evidence>
<dbReference type="GO" id="GO:0005634">
    <property type="term" value="C:nucleus"/>
    <property type="evidence" value="ECO:0007669"/>
    <property type="project" value="UniProtKB-SubCell"/>
</dbReference>
<dbReference type="FunFam" id="1.10.10.60:FF:000371">
    <property type="entry name" value="MYB transcription factor"/>
    <property type="match status" value="1"/>
</dbReference>
<name>A0A9Q0GW59_9MAGN</name>
<dbReference type="Pfam" id="PF00249">
    <property type="entry name" value="Myb_DNA-binding"/>
    <property type="match status" value="2"/>
</dbReference>
<dbReference type="PANTHER" id="PTHR47997">
    <property type="entry name" value="MYB DOMAIN PROTEIN 55"/>
    <property type="match status" value="1"/>
</dbReference>
<dbReference type="InterPro" id="IPR017930">
    <property type="entry name" value="Myb_dom"/>
</dbReference>
<keyword evidence="7" id="KW-0539">Nucleus</keyword>
<reference evidence="10" key="1">
    <citation type="journal article" date="2023" name="Plant J.">
        <title>The genome of the king protea, Protea cynaroides.</title>
        <authorList>
            <person name="Chang J."/>
            <person name="Duong T.A."/>
            <person name="Schoeman C."/>
            <person name="Ma X."/>
            <person name="Roodt D."/>
            <person name="Barker N."/>
            <person name="Li Z."/>
            <person name="Van de Peer Y."/>
            <person name="Mizrachi E."/>
        </authorList>
    </citation>
    <scope>NUCLEOTIDE SEQUENCE</scope>
    <source>
        <tissue evidence="10">Young leaves</tissue>
    </source>
</reference>
<feature type="domain" description="Myb-like" evidence="8">
    <location>
        <begin position="63"/>
        <end position="113"/>
    </location>
</feature>
<evidence type="ECO:0000313" key="10">
    <source>
        <dbReference type="EMBL" id="KAJ4953708.1"/>
    </source>
</evidence>
<dbReference type="SUPFAM" id="SSF46689">
    <property type="entry name" value="Homeodomain-like"/>
    <property type="match status" value="1"/>
</dbReference>
<dbReference type="CDD" id="cd00167">
    <property type="entry name" value="SANT"/>
    <property type="match status" value="2"/>
</dbReference>
<evidence type="ECO:0000256" key="7">
    <source>
        <dbReference type="ARBA" id="ARBA00023242"/>
    </source>
</evidence>
<keyword evidence="11" id="KW-1185">Reference proteome</keyword>
<dbReference type="InterPro" id="IPR051953">
    <property type="entry name" value="Plant_SW-associated_TFs"/>
</dbReference>
<evidence type="ECO:0000259" key="9">
    <source>
        <dbReference type="PROSITE" id="PS51294"/>
    </source>
</evidence>
<dbReference type="GO" id="GO:0045893">
    <property type="term" value="P:positive regulation of DNA-templated transcription"/>
    <property type="evidence" value="ECO:0007669"/>
    <property type="project" value="UniProtKB-ARBA"/>
</dbReference>
<comment type="caution">
    <text evidence="10">The sequence shown here is derived from an EMBL/GenBank/DDBJ whole genome shotgun (WGS) entry which is preliminary data.</text>
</comment>
<dbReference type="PROSITE" id="PS51294">
    <property type="entry name" value="HTH_MYB"/>
    <property type="match status" value="2"/>
</dbReference>
<dbReference type="SMART" id="SM00717">
    <property type="entry name" value="SANT"/>
    <property type="match status" value="2"/>
</dbReference>
<protein>
    <submittedName>
        <fullName evidence="10">Uncharacterized protein</fullName>
    </submittedName>
</protein>
<dbReference type="OrthoDB" id="2143914at2759"/>
<dbReference type="FunFam" id="1.10.10.60:FF:000077">
    <property type="entry name" value="MYB transcription factor"/>
    <property type="match status" value="1"/>
</dbReference>
<dbReference type="EMBL" id="JAMYWD010000012">
    <property type="protein sequence ID" value="KAJ4953708.1"/>
    <property type="molecule type" value="Genomic_DNA"/>
</dbReference>
<gene>
    <name evidence="10" type="ORF">NE237_030540</name>
</gene>
<dbReference type="AlphaFoldDB" id="A0A9Q0GW59"/>
<evidence type="ECO:0000256" key="5">
    <source>
        <dbReference type="ARBA" id="ARBA00023159"/>
    </source>
</evidence>
<comment type="subcellular location">
    <subcellularLocation>
        <location evidence="1">Nucleus</location>
    </subcellularLocation>
</comment>
<evidence type="ECO:0000256" key="1">
    <source>
        <dbReference type="ARBA" id="ARBA00004123"/>
    </source>
</evidence>
<keyword evidence="2" id="KW-0677">Repeat</keyword>
<accession>A0A9Q0GW59</accession>
<dbReference type="Proteomes" id="UP001141806">
    <property type="component" value="Unassembled WGS sequence"/>
</dbReference>
<evidence type="ECO:0000256" key="2">
    <source>
        <dbReference type="ARBA" id="ARBA00022737"/>
    </source>
</evidence>
<feature type="domain" description="HTH myb-type" evidence="9">
    <location>
        <begin position="67"/>
        <end position="117"/>
    </location>
</feature>
<organism evidence="10 11">
    <name type="scientific">Protea cynaroides</name>
    <dbReference type="NCBI Taxonomy" id="273540"/>
    <lineage>
        <taxon>Eukaryota</taxon>
        <taxon>Viridiplantae</taxon>
        <taxon>Streptophyta</taxon>
        <taxon>Embryophyta</taxon>
        <taxon>Tracheophyta</taxon>
        <taxon>Spermatophyta</taxon>
        <taxon>Magnoliopsida</taxon>
        <taxon>Proteales</taxon>
        <taxon>Proteaceae</taxon>
        <taxon>Protea</taxon>
    </lineage>
</organism>
<feature type="domain" description="Myb-like" evidence="8">
    <location>
        <begin position="10"/>
        <end position="62"/>
    </location>
</feature>
<dbReference type="PANTHER" id="PTHR47997:SF11">
    <property type="entry name" value="TRANSCRIPTION FACTOR LAF1"/>
    <property type="match status" value="1"/>
</dbReference>
<sequence>MGCKSCEKPKQRHRKGLWSPEEDEKLRNYIVQYGHGCWSSVPIKSGLQRSGKSCRLRWINYLRPGLKRGLFTIQEKESILTLHHMLGNKWSQIAQHLPGRTDNEIKNYWNSYLKKKVVKTEALGAQSSNSQSLMEYTQTSTPTHPTTQIPSFDSFNLMKDSPTNTDQSVPQIYEFQNHPFKETAQVTLPKLLFAEWLSSDNIHGRTSFVNPCEEMIPRENHDHDHLNLEDLLHYDGPFGSDQFHNVFGNGSVAGDGFAGDDDFNLPHDVANLHSLPENFQFPLQFPHEEIVKWRNPLSSGEEKGEMKMKKLQ</sequence>
<evidence type="ECO:0000313" key="11">
    <source>
        <dbReference type="Proteomes" id="UP001141806"/>
    </source>
</evidence>
<dbReference type="PROSITE" id="PS50090">
    <property type="entry name" value="MYB_LIKE"/>
    <property type="match status" value="2"/>
</dbReference>
<dbReference type="Gene3D" id="1.10.10.60">
    <property type="entry name" value="Homeodomain-like"/>
    <property type="match status" value="2"/>
</dbReference>
<keyword evidence="5" id="KW-0010">Activator</keyword>
<keyword evidence="6" id="KW-0804">Transcription</keyword>
<evidence type="ECO:0000256" key="3">
    <source>
        <dbReference type="ARBA" id="ARBA00023015"/>
    </source>
</evidence>